<dbReference type="Proteomes" id="UP001196413">
    <property type="component" value="Unassembled WGS sequence"/>
</dbReference>
<keyword evidence="2" id="KW-1185">Reference proteome</keyword>
<comment type="caution">
    <text evidence="1">The sequence shown here is derived from an EMBL/GenBank/DDBJ whole genome shotgun (WGS) entry which is preliminary data.</text>
</comment>
<gene>
    <name evidence="1" type="ORF">KIN20_017292</name>
</gene>
<proteinExistence type="predicted"/>
<dbReference type="EMBL" id="JAHQIW010003468">
    <property type="protein sequence ID" value="KAJ1358775.1"/>
    <property type="molecule type" value="Genomic_DNA"/>
</dbReference>
<name>A0AAD5MID0_PARTN</name>
<accession>A0AAD5MID0</accession>
<evidence type="ECO:0000313" key="1">
    <source>
        <dbReference type="EMBL" id="KAJ1358775.1"/>
    </source>
</evidence>
<protein>
    <submittedName>
        <fullName evidence="1">Uncharacterized protein</fullName>
    </submittedName>
</protein>
<organism evidence="1 2">
    <name type="scientific">Parelaphostrongylus tenuis</name>
    <name type="common">Meningeal worm</name>
    <dbReference type="NCBI Taxonomy" id="148309"/>
    <lineage>
        <taxon>Eukaryota</taxon>
        <taxon>Metazoa</taxon>
        <taxon>Ecdysozoa</taxon>
        <taxon>Nematoda</taxon>
        <taxon>Chromadorea</taxon>
        <taxon>Rhabditida</taxon>
        <taxon>Rhabditina</taxon>
        <taxon>Rhabditomorpha</taxon>
        <taxon>Strongyloidea</taxon>
        <taxon>Metastrongylidae</taxon>
        <taxon>Parelaphostrongylus</taxon>
    </lineage>
</organism>
<evidence type="ECO:0000313" key="2">
    <source>
        <dbReference type="Proteomes" id="UP001196413"/>
    </source>
</evidence>
<sequence>MDGMERPNGSTTRNVPREVNQVVNYRSDIDVDILYQNPECLQKALISFQRSKTVAQLRYTRLFEKTCVKSSISYIIKAPVN</sequence>
<dbReference type="AlphaFoldDB" id="A0AAD5MID0"/>
<reference evidence="1" key="1">
    <citation type="submission" date="2021-06" db="EMBL/GenBank/DDBJ databases">
        <title>Parelaphostrongylus tenuis whole genome reference sequence.</title>
        <authorList>
            <person name="Garwood T.J."/>
            <person name="Larsen P.A."/>
            <person name="Fountain-Jones N.M."/>
            <person name="Garbe J.R."/>
            <person name="Macchietto M.G."/>
            <person name="Kania S.A."/>
            <person name="Gerhold R.W."/>
            <person name="Richards J.E."/>
            <person name="Wolf T.M."/>
        </authorList>
    </citation>
    <scope>NUCLEOTIDE SEQUENCE</scope>
    <source>
        <strain evidence="1">MNPRO001-30</strain>
        <tissue evidence="1">Meninges</tissue>
    </source>
</reference>